<dbReference type="FunFam" id="3.90.470.40:FF:000003">
    <property type="entry name" value="Charybde, isoform E"/>
    <property type="match status" value="1"/>
</dbReference>
<evidence type="ECO:0000313" key="8">
    <source>
        <dbReference type="Proteomes" id="UP001431783"/>
    </source>
</evidence>
<evidence type="ECO:0000256" key="2">
    <source>
        <dbReference type="ARBA" id="ARBA00010670"/>
    </source>
</evidence>
<keyword evidence="8" id="KW-1185">Reference proteome</keyword>
<dbReference type="Proteomes" id="UP001431783">
    <property type="component" value="Unassembled WGS sequence"/>
</dbReference>
<organism evidence="7 8">
    <name type="scientific">Henosepilachna vigintioctopunctata</name>
    <dbReference type="NCBI Taxonomy" id="420089"/>
    <lineage>
        <taxon>Eukaryota</taxon>
        <taxon>Metazoa</taxon>
        <taxon>Ecdysozoa</taxon>
        <taxon>Arthropoda</taxon>
        <taxon>Hexapoda</taxon>
        <taxon>Insecta</taxon>
        <taxon>Pterygota</taxon>
        <taxon>Neoptera</taxon>
        <taxon>Endopterygota</taxon>
        <taxon>Coleoptera</taxon>
        <taxon>Polyphaga</taxon>
        <taxon>Cucujiformia</taxon>
        <taxon>Coccinelloidea</taxon>
        <taxon>Coccinellidae</taxon>
        <taxon>Epilachninae</taxon>
        <taxon>Epilachnini</taxon>
        <taxon>Henosepilachna</taxon>
    </lineage>
</organism>
<dbReference type="PANTHER" id="PTHR12478:SF16">
    <property type="entry name" value="PROTEIN CHARYBDE-RELATED"/>
    <property type="match status" value="1"/>
</dbReference>
<evidence type="ECO:0000256" key="5">
    <source>
        <dbReference type="ARBA" id="ARBA00022703"/>
    </source>
</evidence>
<dbReference type="GO" id="GO:0008258">
    <property type="term" value="P:head involution"/>
    <property type="evidence" value="ECO:0007669"/>
    <property type="project" value="UniProtKB-ARBA"/>
</dbReference>
<comment type="subcellular location">
    <subcellularLocation>
        <location evidence="1">Cytoplasm</location>
    </subcellularLocation>
</comment>
<dbReference type="GO" id="GO:0006915">
    <property type="term" value="P:apoptotic process"/>
    <property type="evidence" value="ECO:0007669"/>
    <property type="project" value="UniProtKB-KW"/>
</dbReference>
<evidence type="ECO:0000313" key="7">
    <source>
        <dbReference type="EMBL" id="KAK9883820.1"/>
    </source>
</evidence>
<accession>A0AAW1UV21</accession>
<dbReference type="InterPro" id="IPR038281">
    <property type="entry name" value="RTP801-like_C_sf"/>
</dbReference>
<comment type="similarity">
    <text evidence="2">Belongs to the DDIT4 family.</text>
</comment>
<dbReference type="Gene3D" id="3.90.470.40">
    <property type="entry name" value="RTP801-like"/>
    <property type="match status" value="1"/>
</dbReference>
<proteinExistence type="inferred from homology"/>
<comment type="function">
    <text evidence="6">Inhibits cell growth by regulating the Tor pathway upstream of the Tsc1-Tsc2 complex and downstream of Akt1. Acts as a cell death activator during head development.</text>
</comment>
<keyword evidence="4" id="KW-0963">Cytoplasm</keyword>
<evidence type="ECO:0000256" key="1">
    <source>
        <dbReference type="ARBA" id="ARBA00004496"/>
    </source>
</evidence>
<dbReference type="PANTHER" id="PTHR12478">
    <property type="entry name" value="DNA-DAMAGE-INDUCIBLE TRANSCRIPT 4 PROTEIN DDIT4"/>
    <property type="match status" value="1"/>
</dbReference>
<reference evidence="7 8" key="1">
    <citation type="submission" date="2023-03" db="EMBL/GenBank/DDBJ databases">
        <title>Genome insight into feeding habits of ladybird beetles.</title>
        <authorList>
            <person name="Li H.-S."/>
            <person name="Huang Y.-H."/>
            <person name="Pang H."/>
        </authorList>
    </citation>
    <scope>NUCLEOTIDE SEQUENCE [LARGE SCALE GENOMIC DNA]</scope>
    <source>
        <strain evidence="7">SYSU_2023b</strain>
        <tissue evidence="7">Whole body</tissue>
    </source>
</reference>
<dbReference type="GO" id="GO:0032006">
    <property type="term" value="P:regulation of TOR signaling"/>
    <property type="evidence" value="ECO:0007669"/>
    <property type="project" value="UniProtKB-ARBA"/>
</dbReference>
<gene>
    <name evidence="7" type="ORF">WA026_002019</name>
</gene>
<dbReference type="GO" id="GO:0006979">
    <property type="term" value="P:response to oxidative stress"/>
    <property type="evidence" value="ECO:0007669"/>
    <property type="project" value="UniProtKB-ARBA"/>
</dbReference>
<sequence>MFIEPEVRKHRHRLLLDTENRKLSMEVITLRSNLKFPHTEETGQTEYPEEAAIVEALSKRLEDELRIARKEHFFEEILLPHGLTLDIAKRVFRMAELEPCGLRGCILYIEIELKEERRKITTIKCDPSIPSTFELNLLLKQSTNGWNLFLPQFLKKITRGTVMINPEYDLKKTKLYRS</sequence>
<evidence type="ECO:0000256" key="4">
    <source>
        <dbReference type="ARBA" id="ARBA00022490"/>
    </source>
</evidence>
<dbReference type="GO" id="GO:0009968">
    <property type="term" value="P:negative regulation of signal transduction"/>
    <property type="evidence" value="ECO:0007669"/>
    <property type="project" value="InterPro"/>
</dbReference>
<evidence type="ECO:0000256" key="6">
    <source>
        <dbReference type="ARBA" id="ARBA00059352"/>
    </source>
</evidence>
<keyword evidence="5" id="KW-0053">Apoptosis</keyword>
<evidence type="ECO:0000256" key="3">
    <source>
        <dbReference type="ARBA" id="ARBA00022473"/>
    </source>
</evidence>
<dbReference type="GO" id="GO:0045926">
    <property type="term" value="P:negative regulation of growth"/>
    <property type="evidence" value="ECO:0007669"/>
    <property type="project" value="UniProtKB-ARBA"/>
</dbReference>
<comment type="caution">
    <text evidence="7">The sequence shown here is derived from an EMBL/GenBank/DDBJ whole genome shotgun (WGS) entry which is preliminary data.</text>
</comment>
<dbReference type="EMBL" id="JARQZJ010000091">
    <property type="protein sequence ID" value="KAK9883820.1"/>
    <property type="molecule type" value="Genomic_DNA"/>
</dbReference>
<protein>
    <submittedName>
        <fullName evidence="7">Uncharacterized protein</fullName>
    </submittedName>
</protein>
<dbReference type="GO" id="GO:0005737">
    <property type="term" value="C:cytoplasm"/>
    <property type="evidence" value="ECO:0007669"/>
    <property type="project" value="UniProtKB-SubCell"/>
</dbReference>
<dbReference type="AlphaFoldDB" id="A0AAW1UV21"/>
<dbReference type="Pfam" id="PF07809">
    <property type="entry name" value="RTP801_C"/>
    <property type="match status" value="1"/>
</dbReference>
<name>A0AAW1UV21_9CUCU</name>
<dbReference type="InterPro" id="IPR012918">
    <property type="entry name" value="RTP801-like"/>
</dbReference>
<keyword evidence="3" id="KW-0217">Developmental protein</keyword>